<dbReference type="Proteomes" id="UP000327493">
    <property type="component" value="Chromosome 14"/>
</dbReference>
<dbReference type="AlphaFoldDB" id="A0A5J5CXU6"/>
<evidence type="ECO:0000313" key="1">
    <source>
        <dbReference type="EMBL" id="KAA8585964.1"/>
    </source>
</evidence>
<protein>
    <submittedName>
        <fullName evidence="1">Uncharacterized protein</fullName>
    </submittedName>
</protein>
<name>A0A5J5CXU6_9PERO</name>
<dbReference type="EMBL" id="VOFY01000014">
    <property type="protein sequence ID" value="KAA8585964.1"/>
    <property type="molecule type" value="Genomic_DNA"/>
</dbReference>
<keyword evidence="2" id="KW-1185">Reference proteome</keyword>
<proteinExistence type="predicted"/>
<comment type="caution">
    <text evidence="1">The sequence shown here is derived from an EMBL/GenBank/DDBJ whole genome shotgun (WGS) entry which is preliminary data.</text>
</comment>
<accession>A0A5J5CXU6</accession>
<sequence>MELWESCMIFPDILRATGPPERNHQGDKKLCYLCYLKMSCVHTQNELLLLLRLHRPQNSGKYSPVVFPEDLRDAKIRALTHSQQLLNPEKHTDRTQ</sequence>
<gene>
    <name evidence="1" type="ORF">FQN60_007533</name>
</gene>
<organism evidence="1 2">
    <name type="scientific">Etheostoma spectabile</name>
    <name type="common">orangethroat darter</name>
    <dbReference type="NCBI Taxonomy" id="54343"/>
    <lineage>
        <taxon>Eukaryota</taxon>
        <taxon>Metazoa</taxon>
        <taxon>Chordata</taxon>
        <taxon>Craniata</taxon>
        <taxon>Vertebrata</taxon>
        <taxon>Euteleostomi</taxon>
        <taxon>Actinopterygii</taxon>
        <taxon>Neopterygii</taxon>
        <taxon>Teleostei</taxon>
        <taxon>Neoteleostei</taxon>
        <taxon>Acanthomorphata</taxon>
        <taxon>Eupercaria</taxon>
        <taxon>Perciformes</taxon>
        <taxon>Percoidei</taxon>
        <taxon>Percidae</taxon>
        <taxon>Etheostomatinae</taxon>
        <taxon>Etheostoma</taxon>
    </lineage>
</organism>
<evidence type="ECO:0000313" key="2">
    <source>
        <dbReference type="Proteomes" id="UP000327493"/>
    </source>
</evidence>
<reference evidence="1 2" key="1">
    <citation type="submission" date="2019-08" db="EMBL/GenBank/DDBJ databases">
        <title>A chromosome-level genome assembly, high-density linkage maps, and genome scans reveal the genomic architecture of hybrid incompatibilities underlying speciation via character displacement in darters (Percidae: Etheostominae).</title>
        <authorList>
            <person name="Moran R.L."/>
            <person name="Catchen J.M."/>
            <person name="Fuller R.C."/>
        </authorList>
    </citation>
    <scope>NUCLEOTIDE SEQUENCE [LARGE SCALE GENOMIC DNA]</scope>
    <source>
        <strain evidence="1">EspeVRDwgs_2016</strain>
        <tissue evidence="1">Muscle</tissue>
    </source>
</reference>